<organism evidence="1 2">
    <name type="scientific">Sesamum alatum</name>
    <dbReference type="NCBI Taxonomy" id="300844"/>
    <lineage>
        <taxon>Eukaryota</taxon>
        <taxon>Viridiplantae</taxon>
        <taxon>Streptophyta</taxon>
        <taxon>Embryophyta</taxon>
        <taxon>Tracheophyta</taxon>
        <taxon>Spermatophyta</taxon>
        <taxon>Magnoliopsida</taxon>
        <taxon>eudicotyledons</taxon>
        <taxon>Gunneridae</taxon>
        <taxon>Pentapetalae</taxon>
        <taxon>asterids</taxon>
        <taxon>lamiids</taxon>
        <taxon>Lamiales</taxon>
        <taxon>Pedaliaceae</taxon>
        <taxon>Sesamum</taxon>
    </lineage>
</organism>
<evidence type="ECO:0000313" key="1">
    <source>
        <dbReference type="EMBL" id="KAK4412494.1"/>
    </source>
</evidence>
<comment type="caution">
    <text evidence="1">The sequence shown here is derived from an EMBL/GenBank/DDBJ whole genome shotgun (WGS) entry which is preliminary data.</text>
</comment>
<protein>
    <submittedName>
        <fullName evidence="1">Uncharacterized protein</fullName>
    </submittedName>
</protein>
<proteinExistence type="predicted"/>
<name>A0AAE1XIQ3_9LAMI</name>
<reference evidence="1" key="1">
    <citation type="submission" date="2020-06" db="EMBL/GenBank/DDBJ databases">
        <authorList>
            <person name="Li T."/>
            <person name="Hu X."/>
            <person name="Zhang T."/>
            <person name="Song X."/>
            <person name="Zhang H."/>
            <person name="Dai N."/>
            <person name="Sheng W."/>
            <person name="Hou X."/>
            <person name="Wei L."/>
        </authorList>
    </citation>
    <scope>NUCLEOTIDE SEQUENCE</scope>
    <source>
        <strain evidence="1">3651</strain>
        <tissue evidence="1">Leaf</tissue>
    </source>
</reference>
<dbReference type="Proteomes" id="UP001293254">
    <property type="component" value="Unassembled WGS sequence"/>
</dbReference>
<keyword evidence="2" id="KW-1185">Reference proteome</keyword>
<reference evidence="1" key="2">
    <citation type="journal article" date="2024" name="Plant">
        <title>Genomic evolution and insights into agronomic trait innovations of Sesamum species.</title>
        <authorList>
            <person name="Miao H."/>
            <person name="Wang L."/>
            <person name="Qu L."/>
            <person name="Liu H."/>
            <person name="Sun Y."/>
            <person name="Le M."/>
            <person name="Wang Q."/>
            <person name="Wei S."/>
            <person name="Zheng Y."/>
            <person name="Lin W."/>
            <person name="Duan Y."/>
            <person name="Cao H."/>
            <person name="Xiong S."/>
            <person name="Wang X."/>
            <person name="Wei L."/>
            <person name="Li C."/>
            <person name="Ma Q."/>
            <person name="Ju M."/>
            <person name="Zhao R."/>
            <person name="Li G."/>
            <person name="Mu C."/>
            <person name="Tian Q."/>
            <person name="Mei H."/>
            <person name="Zhang T."/>
            <person name="Gao T."/>
            <person name="Zhang H."/>
        </authorList>
    </citation>
    <scope>NUCLEOTIDE SEQUENCE</scope>
    <source>
        <strain evidence="1">3651</strain>
    </source>
</reference>
<dbReference type="EMBL" id="JACGWO010000013">
    <property type="protein sequence ID" value="KAK4412494.1"/>
    <property type="molecule type" value="Genomic_DNA"/>
</dbReference>
<accession>A0AAE1XIQ3</accession>
<dbReference type="AlphaFoldDB" id="A0AAE1XIQ3"/>
<evidence type="ECO:0000313" key="2">
    <source>
        <dbReference type="Proteomes" id="UP001293254"/>
    </source>
</evidence>
<sequence length="151" mass="17403">MIGNGRAVKAWKDKWLPRGPSFRRIMLMDTSDADILVSDFIREDGRSWNEEVLRSKLFLVDVDTILSISAREGQGRLNNWYQSKTGNFTVRSTYNLAKNMDQDRVGNCSMCSKPEVIRMEAIRRKTFLYSLISYGRCVCTSKQSRGENPHL</sequence>
<gene>
    <name evidence="1" type="ORF">Salat_2896500</name>
</gene>